<accession>A0ACB9Y164</accession>
<reference evidence="1" key="1">
    <citation type="submission" date="2022-05" db="EMBL/GenBank/DDBJ databases">
        <title>Chromosome-level genome of Chaenocephalus aceratus.</title>
        <authorList>
            <person name="Park H."/>
        </authorList>
    </citation>
    <scope>NUCLEOTIDE SEQUENCE</scope>
    <source>
        <strain evidence="1">KU_202001</strain>
    </source>
</reference>
<gene>
    <name evidence="1" type="ORF">KUCAC02_015893</name>
</gene>
<dbReference type="Proteomes" id="UP001057452">
    <property type="component" value="Chromosome 1"/>
</dbReference>
<organism evidence="1 2">
    <name type="scientific">Chaenocephalus aceratus</name>
    <name type="common">Blackfin icefish</name>
    <name type="synonym">Chaenichthys aceratus</name>
    <dbReference type="NCBI Taxonomy" id="36190"/>
    <lineage>
        <taxon>Eukaryota</taxon>
        <taxon>Metazoa</taxon>
        <taxon>Chordata</taxon>
        <taxon>Craniata</taxon>
        <taxon>Vertebrata</taxon>
        <taxon>Euteleostomi</taxon>
        <taxon>Actinopterygii</taxon>
        <taxon>Neopterygii</taxon>
        <taxon>Teleostei</taxon>
        <taxon>Neoteleostei</taxon>
        <taxon>Acanthomorphata</taxon>
        <taxon>Eupercaria</taxon>
        <taxon>Perciformes</taxon>
        <taxon>Notothenioidei</taxon>
        <taxon>Channichthyidae</taxon>
        <taxon>Chaenocephalus</taxon>
    </lineage>
</organism>
<evidence type="ECO:0000313" key="2">
    <source>
        <dbReference type="Proteomes" id="UP001057452"/>
    </source>
</evidence>
<name>A0ACB9Y164_CHAAC</name>
<evidence type="ECO:0000313" key="1">
    <source>
        <dbReference type="EMBL" id="KAI4832959.1"/>
    </source>
</evidence>
<keyword evidence="2" id="KW-1185">Reference proteome</keyword>
<protein>
    <submittedName>
        <fullName evidence="1">Uncharacterized protein</fullName>
    </submittedName>
</protein>
<dbReference type="EMBL" id="CM043785">
    <property type="protein sequence ID" value="KAI4832959.1"/>
    <property type="molecule type" value="Genomic_DNA"/>
</dbReference>
<sequence length="285" mass="31474">MTSVGELRLSRKPDFKGEARGEKHGNTGRHNVSEQRAAEGSRSEDARRRLTEPWDNEAWDETTVKRDWRNLRQTVGRLVLSEPGSYSNCSGGRLFQMSGGYRVFSHVCARGRRSERFLPISITLSLSGANGAEQGRKYSGHNETDDNKAEDGEMAVTEKGIQGSRLTTYHLSNSRNSSTKSFSKTKPMYSAKQVNLANFGPILLKFSELDSPCESVPGGSFCLYVWGIVCDAPIHILWAIFDPVTERRAENRGFPPVLTTVITVGQASNCTDSSACEVMSKNAVN</sequence>
<proteinExistence type="predicted"/>
<comment type="caution">
    <text evidence="1">The sequence shown here is derived from an EMBL/GenBank/DDBJ whole genome shotgun (WGS) entry which is preliminary data.</text>
</comment>